<dbReference type="EMBL" id="BDDD01001927">
    <property type="protein sequence ID" value="GAV79177.1"/>
    <property type="molecule type" value="Genomic_DNA"/>
</dbReference>
<proteinExistence type="predicted"/>
<keyword evidence="7" id="KW-1185">Reference proteome</keyword>
<sequence length="104" mass="12343">MNEEELLWRVSLVPHVHKYPFKRLPKVAFMFLTKGPVVFAPLWERFFKGHESLYSIYVHSCPFFNGTVPKNSVFYGRRIPSEVSKSYSNLYFPFPFCLFLFPVL</sequence>
<protein>
    <submittedName>
        <fullName evidence="6">Branch domain-containing protein</fullName>
    </submittedName>
</protein>
<dbReference type="InParanoid" id="A0A1Q3CG31"/>
<dbReference type="GO" id="GO:0016020">
    <property type="term" value="C:membrane"/>
    <property type="evidence" value="ECO:0007669"/>
    <property type="project" value="UniProtKB-SubCell"/>
</dbReference>
<keyword evidence="4" id="KW-0472">Membrane</keyword>
<dbReference type="GO" id="GO:0016757">
    <property type="term" value="F:glycosyltransferase activity"/>
    <property type="evidence" value="ECO:0007669"/>
    <property type="project" value="UniProtKB-KW"/>
</dbReference>
<dbReference type="STRING" id="3775.A0A1Q3CG31"/>
<evidence type="ECO:0000256" key="2">
    <source>
        <dbReference type="ARBA" id="ARBA00022676"/>
    </source>
</evidence>
<dbReference type="PANTHER" id="PTHR31042">
    <property type="entry name" value="CORE-2/I-BRANCHING BETA-1,6-N-ACETYLGLUCOSAMINYLTRANSFERASE FAMILY PROTEIN-RELATED"/>
    <property type="match status" value="1"/>
</dbReference>
<evidence type="ECO:0000256" key="5">
    <source>
        <dbReference type="ARBA" id="ARBA00023180"/>
    </source>
</evidence>
<dbReference type="AlphaFoldDB" id="A0A1Q3CG31"/>
<keyword evidence="5" id="KW-0325">Glycoprotein</keyword>
<dbReference type="InterPro" id="IPR003406">
    <property type="entry name" value="Glyco_trans_14"/>
</dbReference>
<dbReference type="OrthoDB" id="191334at2759"/>
<keyword evidence="3" id="KW-0808">Transferase</keyword>
<reference evidence="7" key="1">
    <citation type="submission" date="2016-04" db="EMBL/GenBank/DDBJ databases">
        <title>Cephalotus genome sequencing.</title>
        <authorList>
            <person name="Fukushima K."/>
            <person name="Hasebe M."/>
            <person name="Fang X."/>
        </authorList>
    </citation>
    <scope>NUCLEOTIDE SEQUENCE [LARGE SCALE GENOMIC DNA]</scope>
    <source>
        <strain evidence="7">cv. St1</strain>
    </source>
</reference>
<name>A0A1Q3CG31_CEPFO</name>
<organism evidence="6 7">
    <name type="scientific">Cephalotus follicularis</name>
    <name type="common">Albany pitcher plant</name>
    <dbReference type="NCBI Taxonomy" id="3775"/>
    <lineage>
        <taxon>Eukaryota</taxon>
        <taxon>Viridiplantae</taxon>
        <taxon>Streptophyta</taxon>
        <taxon>Embryophyta</taxon>
        <taxon>Tracheophyta</taxon>
        <taxon>Spermatophyta</taxon>
        <taxon>Magnoliopsida</taxon>
        <taxon>eudicotyledons</taxon>
        <taxon>Gunneridae</taxon>
        <taxon>Pentapetalae</taxon>
        <taxon>rosids</taxon>
        <taxon>fabids</taxon>
        <taxon>Oxalidales</taxon>
        <taxon>Cephalotaceae</taxon>
        <taxon>Cephalotus</taxon>
    </lineage>
</organism>
<dbReference type="Pfam" id="PF02485">
    <property type="entry name" value="Branch"/>
    <property type="match status" value="1"/>
</dbReference>
<comment type="subcellular location">
    <subcellularLocation>
        <location evidence="1">Membrane</location>
        <topology evidence="1">Single-pass type II membrane protein</topology>
    </subcellularLocation>
</comment>
<gene>
    <name evidence="6" type="ORF">CFOL_v3_22642</name>
</gene>
<dbReference type="InterPro" id="IPR044174">
    <property type="entry name" value="BC10-like"/>
</dbReference>
<comment type="caution">
    <text evidence="6">The sequence shown here is derived from an EMBL/GenBank/DDBJ whole genome shotgun (WGS) entry which is preliminary data.</text>
</comment>
<evidence type="ECO:0000256" key="1">
    <source>
        <dbReference type="ARBA" id="ARBA00004606"/>
    </source>
</evidence>
<evidence type="ECO:0000256" key="3">
    <source>
        <dbReference type="ARBA" id="ARBA00022679"/>
    </source>
</evidence>
<keyword evidence="2" id="KW-0328">Glycosyltransferase</keyword>
<dbReference type="Proteomes" id="UP000187406">
    <property type="component" value="Unassembled WGS sequence"/>
</dbReference>
<evidence type="ECO:0000313" key="7">
    <source>
        <dbReference type="Proteomes" id="UP000187406"/>
    </source>
</evidence>
<evidence type="ECO:0000256" key="4">
    <source>
        <dbReference type="ARBA" id="ARBA00023136"/>
    </source>
</evidence>
<evidence type="ECO:0000313" key="6">
    <source>
        <dbReference type="EMBL" id="GAV79177.1"/>
    </source>
</evidence>
<accession>A0A1Q3CG31</accession>
<dbReference type="PANTHER" id="PTHR31042:SF131">
    <property type="entry name" value="CORE-2_I-BRANCHING BETA-1,6-N-ACETYLGLUCOSAMINYLTRANSFERASE FAMILY PROTEIN"/>
    <property type="match status" value="1"/>
</dbReference>